<accession>A0A1H6KTC6</accession>
<keyword evidence="1" id="KW-0732">Signal</keyword>
<name>A0A1H6KTC6_9FLAO</name>
<dbReference type="RefSeq" id="WP_089770364.1">
    <property type="nucleotide sequence ID" value="NZ_FNWX01000027.1"/>
</dbReference>
<evidence type="ECO:0000256" key="1">
    <source>
        <dbReference type="ARBA" id="ARBA00022729"/>
    </source>
</evidence>
<dbReference type="InterPro" id="IPR026444">
    <property type="entry name" value="Secre_tail"/>
</dbReference>
<dbReference type="NCBIfam" id="TIGR04183">
    <property type="entry name" value="Por_Secre_tail"/>
    <property type="match status" value="1"/>
</dbReference>
<proteinExistence type="predicted"/>
<dbReference type="EMBL" id="FNWX01000027">
    <property type="protein sequence ID" value="SEH76183.1"/>
    <property type="molecule type" value="Genomic_DNA"/>
</dbReference>
<evidence type="ECO:0000313" key="3">
    <source>
        <dbReference type="Proteomes" id="UP000198555"/>
    </source>
</evidence>
<keyword evidence="3" id="KW-1185">Reference proteome</keyword>
<sequence length="1785" mass="185830">MKNYLFSIRRIVFGFFLLFIVFFVRGQVYGPITFGSGSLPTDWTNDSSWTFSTSNASSGYTTPNASGSGNATITNAGSNTHYLTSANIDFSSFKSGILKFGVVKSSASFTKDLVVSVDINNAGTFSAFTSTVSNTTISTTWSLISLNLGTVIDSKSQVKIRFNTIGSASGTPNIRIDDVTLYGTAANSSYSGVTAGLGTEPATLSSLINTQAASSLNFDFLVADDANTANGNDSLPTLISQIVIAQGAGNDIADWTQSIAGAELSDGANSITGTVNAANITFSGINTANLGNVSDNGTKTYILKIWLKNVLGGTLPTTVDGLNLAFKIDGSNFTTASSAISTQFDSGPGTAVESGANNNEITVVATKLNFVQQPSNTAINVSMTPAVTISADDANGNRDRNFASSVSISSTGTLSGSPVTISATSGLVTFSTLQHTALGTGLKLTASTSGLTNVDSSTFNIIIATAATDYFRTKQTGTWAAIGSWQSSSDTSNWIDATSAPTSSATSITIRNGHTITVGASASSKNMTIESGGFLAVNASFSISGTNTVNGTWNQSTTTEITKTGTLVFNAGSVYNHLANGGTVPAATWNVASNCNITGFTNATAVNGPAGIGQTFGNLTFNNSGSSNFINLFSSTGSITVAGTLTVGPSSNNNVSFSNSTGTITANVNKIIVSGGYLNGVGASAIVNLTVNTDLVVSGNGIFRQSSGTGTANVTVNNDVVINDNGVIQLVGGTNSNVVAQTLNVQRDFIINGVVAQLRMKPNSASSAVPTVNIGRNFSSNNTDASAVDVDFGTGTVASSAINITGNLTHTGNGVYQTSSSSQAKGFVLKGSSASPSQISYSGVNSDYVSYVVDTGFYATLLRDLILSSVTGPTSYFTVNGSLNFNDKSIIGNTVGRFITATGATLSTSNVDGLGGATATGSLMSFGSTNTTSTNGTAQFNTGVNYIFNGDTVTPFPTGTFGNPASISFNNANVTSNRTTTLTVTGAVNINGTSKFALNSVAGNDLALCGVMTIGANASFDSNGENQINNAGGSVVVNGTFITKDAQGFSGTNATIATITNITLNNGSTVQYALDGAQAISSRTDYKNLLFTGNGTKSSNNSITPIAGTVTVSGANTILDVSNNTFGDSGTSLTMTAGTFRLGGSGVKPDISGSYSLSAGTTIEFTGTSATQVRLAPQYANVVISGTNVVAGTTTNGGLTFRTGGTFTVKNGARFKVNNDNGFSGGSTTAIKNTNFPVITLETGSTIDYTGSDQTVTNILPYQNLNISTIGTKTASSGDLVVNNLTTVSAGTLKFLKTADNATPNVLYAHKGINNVGGSVIFENNAQLMQDEDANNTQATIQSQRDVIDMNNVSTQMDYVYWSSPVDGQNIKAFSPNTPANGYLQYNESNDKFSVTSDANFQIGKGYAIRAETGTNGYNKSYVFTGIPHNSSLDSPNLKWTNSNHGYNLVGNPYPSNINFDALFANNSSKIYSTAWFWTNNSYTAAQLGSSYNGNNYAVYNGSGGSPATYSPTSPYTGSAIPKGIVKVGQAFIVQAKSTVMNLPIGFTNTMRTTSGGNFFQKNIVKNRFWLTMTSPNTLVNTILIGYITGATNNYETDFDGELFEVGSDSFYSLLGAKKLAIQGKADIFSADDVVGLGNVYSANGSYSIKLQDAEGLFDGSQKIYLRDKLLNKYVDMTSGQAYQFTAVKGTDNTRFEIVYKDQSVLGASDAVKSDFIVYKDGNEQVIKSDKKLGRIDLFDASGKLIRSYVATCNEFRIDTSTLMKALYIIKVNNYGEIRTKKFIK</sequence>
<gene>
    <name evidence="2" type="ORF">SAMN05421793_12710</name>
</gene>
<evidence type="ECO:0000313" key="2">
    <source>
        <dbReference type="EMBL" id="SEH76183.1"/>
    </source>
</evidence>
<organism evidence="2 3">
    <name type="scientific">Epilithonimonas hominis</name>
    <dbReference type="NCBI Taxonomy" id="420404"/>
    <lineage>
        <taxon>Bacteria</taxon>
        <taxon>Pseudomonadati</taxon>
        <taxon>Bacteroidota</taxon>
        <taxon>Flavobacteriia</taxon>
        <taxon>Flavobacteriales</taxon>
        <taxon>Weeksellaceae</taxon>
        <taxon>Chryseobacterium group</taxon>
        <taxon>Epilithonimonas</taxon>
    </lineage>
</organism>
<reference evidence="3" key="1">
    <citation type="submission" date="2016-10" db="EMBL/GenBank/DDBJ databases">
        <authorList>
            <person name="Varghese N."/>
            <person name="Submissions S."/>
        </authorList>
    </citation>
    <scope>NUCLEOTIDE SEQUENCE [LARGE SCALE GENOMIC DNA]</scope>
    <source>
        <strain evidence="3">DSM 19326</strain>
    </source>
</reference>
<dbReference type="Proteomes" id="UP000198555">
    <property type="component" value="Unassembled WGS sequence"/>
</dbReference>
<protein>
    <recommendedName>
        <fullName evidence="4">T9SS type A sorting domain-containing protein</fullName>
    </recommendedName>
</protein>
<dbReference type="STRING" id="420404.SAMN05421793_12710"/>
<evidence type="ECO:0008006" key="4">
    <source>
        <dbReference type="Google" id="ProtNLM"/>
    </source>
</evidence>